<keyword evidence="4 5" id="KW-0472">Membrane</keyword>
<feature type="transmembrane region" description="Helical" evidence="5">
    <location>
        <begin position="108"/>
        <end position="127"/>
    </location>
</feature>
<dbReference type="Proteomes" id="UP000257039">
    <property type="component" value="Unassembled WGS sequence"/>
</dbReference>
<comment type="subcellular location">
    <subcellularLocation>
        <location evidence="1">Membrane</location>
        <topology evidence="1">Multi-pass membrane protein</topology>
    </subcellularLocation>
</comment>
<evidence type="ECO:0000256" key="3">
    <source>
        <dbReference type="ARBA" id="ARBA00022989"/>
    </source>
</evidence>
<reference evidence="7 8" key="1">
    <citation type="submission" date="2017-04" db="EMBL/GenBank/DDBJ databases">
        <title>Draft genome sequence of Zooshikella ganghwensis VG4 isolated from Red Sea sediments.</title>
        <authorList>
            <person name="Rehman Z."/>
            <person name="Alam I."/>
            <person name="Kamau A."/>
            <person name="Bajic V."/>
            <person name="Leiknes T."/>
        </authorList>
    </citation>
    <scope>NUCLEOTIDE SEQUENCE [LARGE SCALE GENOMIC DNA]</scope>
    <source>
        <strain evidence="7 8">VG4</strain>
    </source>
</reference>
<evidence type="ECO:0000256" key="4">
    <source>
        <dbReference type="ARBA" id="ARBA00023136"/>
    </source>
</evidence>
<dbReference type="EMBL" id="NDXW01000001">
    <property type="protein sequence ID" value="RDH45452.1"/>
    <property type="molecule type" value="Genomic_DNA"/>
</dbReference>
<proteinExistence type="predicted"/>
<protein>
    <submittedName>
        <fullName evidence="7">YIP1 family protein</fullName>
    </submittedName>
</protein>
<feature type="transmembrane region" description="Helical" evidence="5">
    <location>
        <begin position="75"/>
        <end position="96"/>
    </location>
</feature>
<dbReference type="GO" id="GO:0016020">
    <property type="term" value="C:membrane"/>
    <property type="evidence" value="ECO:0007669"/>
    <property type="project" value="UniProtKB-SubCell"/>
</dbReference>
<evidence type="ECO:0000256" key="2">
    <source>
        <dbReference type="ARBA" id="ARBA00022692"/>
    </source>
</evidence>
<feature type="domain" description="Yip1" evidence="6">
    <location>
        <begin position="7"/>
        <end position="182"/>
    </location>
</feature>
<evidence type="ECO:0000259" key="6">
    <source>
        <dbReference type="Pfam" id="PF04893"/>
    </source>
</evidence>
<evidence type="ECO:0000313" key="7">
    <source>
        <dbReference type="EMBL" id="RDH45452.1"/>
    </source>
</evidence>
<evidence type="ECO:0000256" key="1">
    <source>
        <dbReference type="ARBA" id="ARBA00004141"/>
    </source>
</evidence>
<name>A0A4P9VT85_9GAMM</name>
<keyword evidence="8" id="KW-1185">Reference proteome</keyword>
<evidence type="ECO:0000256" key="5">
    <source>
        <dbReference type="SAM" id="Phobius"/>
    </source>
</evidence>
<feature type="transmembrane region" description="Helical" evidence="5">
    <location>
        <begin position="165"/>
        <end position="192"/>
    </location>
</feature>
<evidence type="ECO:0000313" key="8">
    <source>
        <dbReference type="Proteomes" id="UP000257039"/>
    </source>
</evidence>
<comment type="caution">
    <text evidence="7">The sequence shown here is derived from an EMBL/GenBank/DDBJ whole genome shotgun (WGS) entry which is preliminary data.</text>
</comment>
<sequence>MVLNHVWGLFTHPREEWVDIRKETLVNKHRYLSHVLILAAVPAISSYVGATWTGWSIGELDSAKLTVGSALLMSLMSYLAIIVAVFIMGAFIHWMAKTYGTDPSLIKCIIFTAYVGTPLYLVGIVGIYPSIPITMTAIIIAIGYTAYLLYIGIPRVMEIPPERGFLFSTSVVCVGLVLLVSMKVVTAIFWGIGIGPVYSF</sequence>
<dbReference type="RefSeq" id="WP_094788408.1">
    <property type="nucleotide sequence ID" value="NZ_NDXW01000001.1"/>
</dbReference>
<accession>A0A4P9VT85</accession>
<organism evidence="7 8">
    <name type="scientific">Zooshikella ganghwensis</name>
    <dbReference type="NCBI Taxonomy" id="202772"/>
    <lineage>
        <taxon>Bacteria</taxon>
        <taxon>Pseudomonadati</taxon>
        <taxon>Pseudomonadota</taxon>
        <taxon>Gammaproteobacteria</taxon>
        <taxon>Oceanospirillales</taxon>
        <taxon>Zooshikellaceae</taxon>
        <taxon>Zooshikella</taxon>
    </lineage>
</organism>
<gene>
    <name evidence="7" type="ORF">B9G39_19465</name>
</gene>
<dbReference type="AlphaFoldDB" id="A0A4P9VT85"/>
<feature type="transmembrane region" description="Helical" evidence="5">
    <location>
        <begin position="31"/>
        <end position="55"/>
    </location>
</feature>
<keyword evidence="3 5" id="KW-1133">Transmembrane helix</keyword>
<dbReference type="Pfam" id="PF04893">
    <property type="entry name" value="Yip1"/>
    <property type="match status" value="1"/>
</dbReference>
<keyword evidence="2 5" id="KW-0812">Transmembrane</keyword>
<feature type="transmembrane region" description="Helical" evidence="5">
    <location>
        <begin position="133"/>
        <end position="153"/>
    </location>
</feature>
<dbReference type="InterPro" id="IPR006977">
    <property type="entry name" value="Yip1_dom"/>
</dbReference>